<feature type="signal peptide" evidence="1">
    <location>
        <begin position="1"/>
        <end position="38"/>
    </location>
</feature>
<evidence type="ECO:0000313" key="3">
    <source>
        <dbReference type="EMBL" id="OOQ60587.1"/>
    </source>
</evidence>
<comment type="caution">
    <text evidence="3">The sequence shown here is derived from an EMBL/GenBank/DDBJ whole genome shotgun (WGS) entry which is preliminary data.</text>
</comment>
<dbReference type="EMBL" id="MBTF01000005">
    <property type="protein sequence ID" value="OOQ60587.1"/>
    <property type="molecule type" value="Genomic_DNA"/>
</dbReference>
<dbReference type="InterPro" id="IPR024618">
    <property type="entry name" value="DUF3857"/>
</dbReference>
<protein>
    <recommendedName>
        <fullName evidence="2">DUF3857 domain-containing protein</fullName>
    </recommendedName>
</protein>
<evidence type="ECO:0000256" key="1">
    <source>
        <dbReference type="SAM" id="SignalP"/>
    </source>
</evidence>
<dbReference type="Pfam" id="PF12969">
    <property type="entry name" value="DUF3857"/>
    <property type="match status" value="1"/>
</dbReference>
<dbReference type="Gene3D" id="2.60.40.3140">
    <property type="match status" value="1"/>
</dbReference>
<evidence type="ECO:0000259" key="2">
    <source>
        <dbReference type="Pfam" id="PF12969"/>
    </source>
</evidence>
<dbReference type="STRING" id="1792845.BC343_23605"/>
<organism evidence="3 4">
    <name type="scientific">Mucilaginibacter pedocola</name>
    <dbReference type="NCBI Taxonomy" id="1792845"/>
    <lineage>
        <taxon>Bacteria</taxon>
        <taxon>Pseudomonadati</taxon>
        <taxon>Bacteroidota</taxon>
        <taxon>Sphingobacteriia</taxon>
        <taxon>Sphingobacteriales</taxon>
        <taxon>Sphingobacteriaceae</taxon>
        <taxon>Mucilaginibacter</taxon>
    </lineage>
</organism>
<reference evidence="3 4" key="1">
    <citation type="submission" date="2016-07" db="EMBL/GenBank/DDBJ databases">
        <title>Genomic analysis of zinc-resistant bacterium Mucilaginibacter pedocola TBZ30.</title>
        <authorList>
            <person name="Huang J."/>
            <person name="Tang J."/>
        </authorList>
    </citation>
    <scope>NUCLEOTIDE SEQUENCE [LARGE SCALE GENOMIC DNA]</scope>
    <source>
        <strain evidence="3 4">TBZ30</strain>
    </source>
</reference>
<feature type="domain" description="DUF3857" evidence="2">
    <location>
        <begin position="88"/>
        <end position="241"/>
    </location>
</feature>
<feature type="chain" id="PRO_5012391013" description="DUF3857 domain-containing protein" evidence="1">
    <location>
        <begin position="39"/>
        <end position="660"/>
    </location>
</feature>
<accession>A0A1S9PI25</accession>
<dbReference type="AlphaFoldDB" id="A0A1S9PI25"/>
<sequence>MIISKPVFILVLPYHDLNYMKKTLALLVALAATFAVNAQTPTTPATQPFGKIDKADLELKSCDFEKDANAMILFDKGEVYYDTQAQVIENRHKRIKIFNSSAKDEANIRIEYYSANRLEYISGLQAQTINLNNGNVEIIKVDKKQVFTETVDKYHSALVFSFPNVQPGSVIEYKYTVTHALFYDFPDWYFQSDLPNRYSELKTTIHEALYFKNLENRVQPYAVNKTEGMGTQTRAIANIPSIPDEPFMTTRQDNAQRLLFQLLSIKGSFTKSFSDSWSKVGANFMEDEDLGGQLGKKLTGEEALIAKAKAMKSDDERIAYLFGEVKNTMKWNEKYYKYSEDGVGKAWEKKTGASADINIMLCHLLKKSGVKVYPMMVSTRSNGKVNPGYPTESSFNNVVAYIPVDSAKVYVLDASNKYNLYNQVPGNVLNSFGLLLDKEANNYEMVFLQNDKPIRGVVLVNAEVKPDSKVTGNANLISYGYKKVKAVERYKTGGEKKYIDFLKADDNTLKITSLKMEDMDVDTLPLKQSINFDLDLTGSDDNYIYFNPNVFGLSKTSPFLSLNRLTDIDFGYRDNFMLVGTYKLPAGYKLESLPKSASMALPDASITFRRIVAEQDGSVAVRYVLDTKKSIFFKEDYADFHEFYKKMYEMINEPIVLKKS</sequence>
<proteinExistence type="predicted"/>
<dbReference type="Gene3D" id="3.10.620.30">
    <property type="match status" value="1"/>
</dbReference>
<dbReference type="Gene3D" id="2.60.120.1130">
    <property type="match status" value="1"/>
</dbReference>
<name>A0A1S9PI25_9SPHI</name>
<keyword evidence="1" id="KW-0732">Signal</keyword>
<dbReference type="Proteomes" id="UP000189739">
    <property type="component" value="Unassembled WGS sequence"/>
</dbReference>
<evidence type="ECO:0000313" key="4">
    <source>
        <dbReference type="Proteomes" id="UP000189739"/>
    </source>
</evidence>
<gene>
    <name evidence="3" type="ORF">BC343_23605</name>
</gene>
<keyword evidence="4" id="KW-1185">Reference proteome</keyword>